<comment type="caution">
    <text evidence="2">The sequence shown here is derived from an EMBL/GenBank/DDBJ whole genome shotgun (WGS) entry which is preliminary data.</text>
</comment>
<evidence type="ECO:0000259" key="1">
    <source>
        <dbReference type="PROSITE" id="PS51029"/>
    </source>
</evidence>
<protein>
    <recommendedName>
        <fullName evidence="1">MADF domain-containing protein</fullName>
    </recommendedName>
</protein>
<dbReference type="PANTHER" id="PTHR21505:SF8">
    <property type="entry name" value="DPT-YFP REPRESSOR BY OVEREXPRESSION, ISOFORM D-RELATED"/>
    <property type="match status" value="1"/>
</dbReference>
<proteinExistence type="predicted"/>
<dbReference type="PROSITE" id="PS51029">
    <property type="entry name" value="MADF"/>
    <property type="match status" value="1"/>
</dbReference>
<dbReference type="AlphaFoldDB" id="A0AAU9TDP6"/>
<feature type="domain" description="MADF" evidence="1">
    <location>
        <begin position="11"/>
        <end position="109"/>
    </location>
</feature>
<accession>A0AAU9TDP6</accession>
<sequence length="132" mass="15724">MVSWTKEFLLEFIELFKAQEPLWFIKSKDYYNKQKRNQCYDLLLEKLKSIDPNASRDTITKKINNLRSSFRKEFKKVMASKVSGAAADQIYKPKLWYYEDLLFLKDQEEALDSTSSINDNNDMTVSTRHFFI</sequence>
<dbReference type="InterPro" id="IPR006578">
    <property type="entry name" value="MADF-dom"/>
</dbReference>
<name>A0AAU9TDP6_EUPED</name>
<keyword evidence="3" id="KW-1185">Reference proteome</keyword>
<evidence type="ECO:0000313" key="2">
    <source>
        <dbReference type="EMBL" id="CAH2085195.1"/>
    </source>
</evidence>
<dbReference type="Pfam" id="PF10545">
    <property type="entry name" value="MADF_DNA_bdg"/>
    <property type="match status" value="1"/>
</dbReference>
<dbReference type="PANTHER" id="PTHR21505">
    <property type="entry name" value="MADF DOMAIN-CONTAINING PROTEIN-RELATED"/>
    <property type="match status" value="1"/>
</dbReference>
<organism evidence="2 3">
    <name type="scientific">Euphydryas editha</name>
    <name type="common">Edith's checkerspot</name>
    <dbReference type="NCBI Taxonomy" id="104508"/>
    <lineage>
        <taxon>Eukaryota</taxon>
        <taxon>Metazoa</taxon>
        <taxon>Ecdysozoa</taxon>
        <taxon>Arthropoda</taxon>
        <taxon>Hexapoda</taxon>
        <taxon>Insecta</taxon>
        <taxon>Pterygota</taxon>
        <taxon>Neoptera</taxon>
        <taxon>Endopterygota</taxon>
        <taxon>Lepidoptera</taxon>
        <taxon>Glossata</taxon>
        <taxon>Ditrysia</taxon>
        <taxon>Papilionoidea</taxon>
        <taxon>Nymphalidae</taxon>
        <taxon>Nymphalinae</taxon>
        <taxon>Euphydryas</taxon>
    </lineage>
</organism>
<dbReference type="Proteomes" id="UP001153954">
    <property type="component" value="Unassembled WGS sequence"/>
</dbReference>
<dbReference type="SMART" id="SM00595">
    <property type="entry name" value="MADF"/>
    <property type="match status" value="1"/>
</dbReference>
<dbReference type="EMBL" id="CAKOGL010000004">
    <property type="protein sequence ID" value="CAH2085195.1"/>
    <property type="molecule type" value="Genomic_DNA"/>
</dbReference>
<reference evidence="2" key="1">
    <citation type="submission" date="2022-03" db="EMBL/GenBank/DDBJ databases">
        <authorList>
            <person name="Tunstrom K."/>
        </authorList>
    </citation>
    <scope>NUCLEOTIDE SEQUENCE</scope>
</reference>
<evidence type="ECO:0000313" key="3">
    <source>
        <dbReference type="Proteomes" id="UP001153954"/>
    </source>
</evidence>
<gene>
    <name evidence="2" type="ORF">EEDITHA_LOCUS1698</name>
</gene>